<name>A0AA39PXC8_9AGAR</name>
<dbReference type="AlphaFoldDB" id="A0AA39PXC8"/>
<dbReference type="PANTHER" id="PTHR45033:SF2">
    <property type="entry name" value="ZINC-TYPE ALCOHOL DEHYDROGENASE-LIKE PROTEIN C1773.06C"/>
    <property type="match status" value="1"/>
</dbReference>
<keyword evidence="2" id="KW-1185">Reference proteome</keyword>
<dbReference type="InterPro" id="IPR052711">
    <property type="entry name" value="Zinc_ADH-like"/>
</dbReference>
<dbReference type="Proteomes" id="UP001175228">
    <property type="component" value="Unassembled WGS sequence"/>
</dbReference>
<protein>
    <submittedName>
        <fullName evidence="1">NAD(P)-binding protein</fullName>
    </submittedName>
</protein>
<evidence type="ECO:0000313" key="2">
    <source>
        <dbReference type="Proteomes" id="UP001175228"/>
    </source>
</evidence>
<comment type="caution">
    <text evidence="1">The sequence shown here is derived from an EMBL/GenBank/DDBJ whole genome shotgun (WGS) entry which is preliminary data.</text>
</comment>
<organism evidence="1 2">
    <name type="scientific">Armillaria luteobubalina</name>
    <dbReference type="NCBI Taxonomy" id="153913"/>
    <lineage>
        <taxon>Eukaryota</taxon>
        <taxon>Fungi</taxon>
        <taxon>Dikarya</taxon>
        <taxon>Basidiomycota</taxon>
        <taxon>Agaricomycotina</taxon>
        <taxon>Agaricomycetes</taxon>
        <taxon>Agaricomycetidae</taxon>
        <taxon>Agaricales</taxon>
        <taxon>Marasmiineae</taxon>
        <taxon>Physalacriaceae</taxon>
        <taxon>Armillaria</taxon>
    </lineage>
</organism>
<dbReference type="Gene3D" id="3.90.180.10">
    <property type="entry name" value="Medium-chain alcohol dehydrogenases, catalytic domain"/>
    <property type="match status" value="2"/>
</dbReference>
<gene>
    <name evidence="1" type="ORF">EDD18DRAFT_1109513</name>
</gene>
<dbReference type="EMBL" id="JAUEPU010000033">
    <property type="protein sequence ID" value="KAK0491765.1"/>
    <property type="molecule type" value="Genomic_DNA"/>
</dbReference>
<dbReference type="SUPFAM" id="SSF51735">
    <property type="entry name" value="NAD(P)-binding Rossmann-fold domains"/>
    <property type="match status" value="1"/>
</dbReference>
<accession>A0AA39PXC8</accession>
<sequence length="259" mass="29161">MEYWDRDVEENTLWMALEGGRHSVLTQYKAFSDPVRTWVCLVRIPEHLSFEEASTLPCATLTAYNALMGRKPVKAGDKAALILGTGGVSIEKTWCCHTINYKTTADYDNDALRLTDGRDVMLELAIHELGGPGSLQKSVVAARFVGQVHIMIGFVSQDAAELTNIVRLCISKGIILRRGVLIGTTAQFESMNRLLRRRVVDKVFSFEEAINEYAYLENQQHVGRVVIHVGAESTKLRYSPLTWFIRLSYPSIIIMSPYF</sequence>
<reference evidence="1" key="1">
    <citation type="submission" date="2023-06" db="EMBL/GenBank/DDBJ databases">
        <authorList>
            <consortium name="Lawrence Berkeley National Laboratory"/>
            <person name="Ahrendt S."/>
            <person name="Sahu N."/>
            <person name="Indic B."/>
            <person name="Wong-Bajracharya J."/>
            <person name="Merenyi Z."/>
            <person name="Ke H.-M."/>
            <person name="Monk M."/>
            <person name="Kocsube S."/>
            <person name="Drula E."/>
            <person name="Lipzen A."/>
            <person name="Balint B."/>
            <person name="Henrissat B."/>
            <person name="Andreopoulos B."/>
            <person name="Martin F.M."/>
            <person name="Harder C.B."/>
            <person name="Rigling D."/>
            <person name="Ford K.L."/>
            <person name="Foster G.D."/>
            <person name="Pangilinan J."/>
            <person name="Papanicolaou A."/>
            <person name="Barry K."/>
            <person name="LaButti K."/>
            <person name="Viragh M."/>
            <person name="Koriabine M."/>
            <person name="Yan M."/>
            <person name="Riley R."/>
            <person name="Champramary S."/>
            <person name="Plett K.L."/>
            <person name="Tsai I.J."/>
            <person name="Slot J."/>
            <person name="Sipos G."/>
            <person name="Plett J."/>
            <person name="Nagy L.G."/>
            <person name="Grigoriev I.V."/>
        </authorList>
    </citation>
    <scope>NUCLEOTIDE SEQUENCE</scope>
    <source>
        <strain evidence="1">HWK02</strain>
    </source>
</reference>
<dbReference type="PANTHER" id="PTHR45033">
    <property type="match status" value="1"/>
</dbReference>
<dbReference type="InterPro" id="IPR036291">
    <property type="entry name" value="NAD(P)-bd_dom_sf"/>
</dbReference>
<evidence type="ECO:0000313" key="1">
    <source>
        <dbReference type="EMBL" id="KAK0491765.1"/>
    </source>
</evidence>
<dbReference type="Gene3D" id="3.40.50.720">
    <property type="entry name" value="NAD(P)-binding Rossmann-like Domain"/>
    <property type="match status" value="1"/>
</dbReference>
<proteinExistence type="predicted"/>